<sequence>MLAAEILAPGPENEICLMEKPRPVCGAHEVLIRVEAFGVNRADILQRQGKYPPPPGSVSTPGLECAGRIAAVGENVCNFSENDAVFALVAAGACAEYCLADARLVRPIPRGWSFIEAAALAEALVTAHATVFELGALKSGETLLMHGAGSGITSLAIQMARLIGAQIITTANHPEKCEKALQYGAHRAINHTTEDFLSLCGESSVDVAVDFIGGDYVDKHLRLLKSCGRLIQIACMQNHQCTFNLARLVQKRLCLQGFVLRSQAADEKAMLFTRAINRWWPALQEGAIKPVIDAVFPFDELASAHQRLQDSRHFGKIIVCPPLRSS</sequence>
<dbReference type="GO" id="GO:0070402">
    <property type="term" value="F:NADPH binding"/>
    <property type="evidence" value="ECO:0007669"/>
    <property type="project" value="TreeGrafter"/>
</dbReference>
<keyword evidence="1" id="KW-0521">NADP</keyword>
<dbReference type="Pfam" id="PF08240">
    <property type="entry name" value="ADH_N"/>
    <property type="match status" value="1"/>
</dbReference>
<dbReference type="CDD" id="cd05276">
    <property type="entry name" value="p53_inducible_oxidoreductase"/>
    <property type="match status" value="1"/>
</dbReference>
<dbReference type="InterPro" id="IPR036291">
    <property type="entry name" value="NAD(P)-bd_dom_sf"/>
</dbReference>
<keyword evidence="4" id="KW-1185">Reference proteome</keyword>
<name>A0A0W0TRH7_9GAMM</name>
<dbReference type="AlphaFoldDB" id="A0A0W0TRH7"/>
<dbReference type="SMART" id="SM00829">
    <property type="entry name" value="PKS_ER"/>
    <property type="match status" value="1"/>
</dbReference>
<dbReference type="InterPro" id="IPR014189">
    <property type="entry name" value="Quinone_OxRdtase_PIG3"/>
</dbReference>
<dbReference type="Pfam" id="PF13602">
    <property type="entry name" value="ADH_zinc_N_2"/>
    <property type="match status" value="1"/>
</dbReference>
<dbReference type="Gene3D" id="3.90.180.10">
    <property type="entry name" value="Medium-chain alcohol dehydrogenases, catalytic domain"/>
    <property type="match status" value="1"/>
</dbReference>
<dbReference type="RefSeq" id="WP_028386549.1">
    <property type="nucleotide sequence ID" value="NZ_CAAAHN010000019.1"/>
</dbReference>
<dbReference type="InterPro" id="IPR020843">
    <property type="entry name" value="ER"/>
</dbReference>
<evidence type="ECO:0000256" key="2">
    <source>
        <dbReference type="ARBA" id="ARBA00023002"/>
    </source>
</evidence>
<dbReference type="InterPro" id="IPR011032">
    <property type="entry name" value="GroES-like_sf"/>
</dbReference>
<dbReference type="PATRIC" id="fig|45065.4.peg.1762"/>
<dbReference type="OrthoDB" id="9785812at2"/>
<dbReference type="Proteomes" id="UP000054785">
    <property type="component" value="Unassembled WGS sequence"/>
</dbReference>
<dbReference type="SUPFAM" id="SSF51735">
    <property type="entry name" value="NAD(P)-binding Rossmann-fold domains"/>
    <property type="match status" value="1"/>
</dbReference>
<evidence type="ECO:0000256" key="1">
    <source>
        <dbReference type="ARBA" id="ARBA00022857"/>
    </source>
</evidence>
<evidence type="ECO:0000313" key="4">
    <source>
        <dbReference type="Proteomes" id="UP000054785"/>
    </source>
</evidence>
<proteinExistence type="predicted"/>
<protein>
    <submittedName>
        <fullName evidence="3">Quinone oxidoreductase</fullName>
    </submittedName>
</protein>
<dbReference type="PANTHER" id="PTHR48106">
    <property type="entry name" value="QUINONE OXIDOREDUCTASE PIG3-RELATED"/>
    <property type="match status" value="1"/>
</dbReference>
<organism evidence="3 4">
    <name type="scientific">Legionella geestiana</name>
    <dbReference type="NCBI Taxonomy" id="45065"/>
    <lineage>
        <taxon>Bacteria</taxon>
        <taxon>Pseudomonadati</taxon>
        <taxon>Pseudomonadota</taxon>
        <taxon>Gammaproteobacteria</taxon>
        <taxon>Legionellales</taxon>
        <taxon>Legionellaceae</taxon>
        <taxon>Legionella</taxon>
    </lineage>
</organism>
<accession>A0A0W0TRH7</accession>
<dbReference type="PANTHER" id="PTHR48106:SF8">
    <property type="entry name" value="OS02G0805600 PROTEIN"/>
    <property type="match status" value="1"/>
</dbReference>
<comment type="caution">
    <text evidence="3">The sequence shown here is derived from an EMBL/GenBank/DDBJ whole genome shotgun (WGS) entry which is preliminary data.</text>
</comment>
<reference evidence="3 4" key="1">
    <citation type="submission" date="2015-11" db="EMBL/GenBank/DDBJ databases">
        <title>Genomic analysis of 38 Legionella species identifies large and diverse effector repertoires.</title>
        <authorList>
            <person name="Burstein D."/>
            <person name="Amaro F."/>
            <person name="Zusman T."/>
            <person name="Lifshitz Z."/>
            <person name="Cohen O."/>
            <person name="Gilbert J.A."/>
            <person name="Pupko T."/>
            <person name="Shuman H.A."/>
            <person name="Segal G."/>
        </authorList>
    </citation>
    <scope>NUCLEOTIDE SEQUENCE [LARGE SCALE GENOMIC DNA]</scope>
    <source>
        <strain evidence="3 4">ATCC 49504</strain>
    </source>
</reference>
<dbReference type="GO" id="GO:0016651">
    <property type="term" value="F:oxidoreductase activity, acting on NAD(P)H"/>
    <property type="evidence" value="ECO:0007669"/>
    <property type="project" value="TreeGrafter"/>
</dbReference>
<evidence type="ECO:0000313" key="3">
    <source>
        <dbReference type="EMBL" id="KTC98323.1"/>
    </source>
</evidence>
<keyword evidence="2" id="KW-0560">Oxidoreductase</keyword>
<dbReference type="NCBIfam" id="TIGR02824">
    <property type="entry name" value="quinone_pig3"/>
    <property type="match status" value="1"/>
</dbReference>
<gene>
    <name evidence="3" type="primary">qor</name>
    <name evidence="3" type="ORF">Lgee_1625</name>
</gene>
<dbReference type="EMBL" id="LNYC01000066">
    <property type="protein sequence ID" value="KTC98323.1"/>
    <property type="molecule type" value="Genomic_DNA"/>
</dbReference>
<dbReference type="STRING" id="45065.Lgee_1625"/>
<dbReference type="SUPFAM" id="SSF50129">
    <property type="entry name" value="GroES-like"/>
    <property type="match status" value="1"/>
</dbReference>
<dbReference type="Gene3D" id="3.40.50.720">
    <property type="entry name" value="NAD(P)-binding Rossmann-like Domain"/>
    <property type="match status" value="1"/>
</dbReference>
<dbReference type="InterPro" id="IPR013154">
    <property type="entry name" value="ADH-like_N"/>
</dbReference>